<keyword evidence="2 6" id="KW-1003">Cell membrane</keyword>
<comment type="caution">
    <text evidence="7">The sequence shown here is derived from an EMBL/GenBank/DDBJ whole genome shotgun (WGS) entry which is preliminary data.</text>
</comment>
<reference evidence="7 8" key="1">
    <citation type="submission" date="2019-10" db="EMBL/GenBank/DDBJ databases">
        <title>Gracilibacillus salitolerans sp. nov., a moderate halophile isolated from a saline soil in northwest China.</title>
        <authorList>
            <person name="Gan L."/>
        </authorList>
    </citation>
    <scope>NUCLEOTIDE SEQUENCE [LARGE SCALE GENOMIC DNA]</scope>
    <source>
        <strain evidence="7 8">TP2-8</strain>
    </source>
</reference>
<accession>A0A6N7R674</accession>
<feature type="binding site" evidence="6">
    <location>
        <position position="400"/>
    </location>
    <ligand>
        <name>Zn(2+)</name>
        <dbReference type="ChEBI" id="CHEBI:29105"/>
    </ligand>
</feature>
<dbReference type="Proteomes" id="UP000435187">
    <property type="component" value="Unassembled WGS sequence"/>
</dbReference>
<keyword evidence="3 6" id="KW-0479">Metal-binding</keyword>
<comment type="subcellular location">
    <subcellularLocation>
        <location evidence="6">Cell membrane</location>
        <topology evidence="6">Peripheral membrane protein</topology>
    </subcellularLocation>
</comment>
<keyword evidence="4 6" id="KW-0862">Zinc</keyword>
<comment type="function">
    <text evidence="6">Part of an energy-coupled inorganic carbon pump.</text>
</comment>
<feature type="binding site" evidence="6">
    <location>
        <position position="596"/>
    </location>
    <ligand>
        <name>Zn(2+)</name>
        <dbReference type="ChEBI" id="CHEBI:29105"/>
    </ligand>
</feature>
<dbReference type="GO" id="GO:0005886">
    <property type="term" value="C:plasma membrane"/>
    <property type="evidence" value="ECO:0007669"/>
    <property type="project" value="UniProtKB-SubCell"/>
</dbReference>
<feature type="binding site" evidence="6">
    <location>
        <position position="581"/>
    </location>
    <ligand>
        <name>Zn(2+)</name>
        <dbReference type="ChEBI" id="CHEBI:29105"/>
    </ligand>
</feature>
<comment type="subunit">
    <text evidence="6">Forms a complex with DabB.</text>
</comment>
<keyword evidence="5 6" id="KW-0472">Membrane</keyword>
<dbReference type="PANTHER" id="PTHR38344">
    <property type="entry name" value="UPF0753 PROTEIN AQ_863"/>
    <property type="match status" value="1"/>
</dbReference>
<evidence type="ECO:0000256" key="1">
    <source>
        <dbReference type="ARBA" id="ARBA00022448"/>
    </source>
</evidence>
<keyword evidence="1 6" id="KW-0813">Transport</keyword>
<dbReference type="HAMAP" id="MF_01871">
    <property type="entry name" value="DabA"/>
    <property type="match status" value="1"/>
</dbReference>
<dbReference type="GO" id="GO:0008270">
    <property type="term" value="F:zinc ion binding"/>
    <property type="evidence" value="ECO:0007669"/>
    <property type="project" value="UniProtKB-UniRule"/>
</dbReference>
<comment type="similarity">
    <text evidence="6">Belongs to the inorganic carbon transporter (TC 9.A.2) DabA family.</text>
</comment>
<evidence type="ECO:0000313" key="7">
    <source>
        <dbReference type="EMBL" id="MRI68676.1"/>
    </source>
</evidence>
<organism evidence="7 8">
    <name type="scientific">Gracilibacillus thailandensis</name>
    <dbReference type="NCBI Taxonomy" id="563735"/>
    <lineage>
        <taxon>Bacteria</taxon>
        <taxon>Bacillati</taxon>
        <taxon>Bacillota</taxon>
        <taxon>Bacilli</taxon>
        <taxon>Bacillales</taxon>
        <taxon>Bacillaceae</taxon>
        <taxon>Gracilibacillus</taxon>
    </lineage>
</organism>
<dbReference type="Pfam" id="PF10070">
    <property type="entry name" value="DabA"/>
    <property type="match status" value="1"/>
</dbReference>
<keyword evidence="8" id="KW-1185">Reference proteome</keyword>
<gene>
    <name evidence="6" type="primary">dabA</name>
    <name evidence="7" type="ORF">GH885_20435</name>
</gene>
<dbReference type="AlphaFoldDB" id="A0A6N7R674"/>
<evidence type="ECO:0000313" key="8">
    <source>
        <dbReference type="Proteomes" id="UP000435187"/>
    </source>
</evidence>
<evidence type="ECO:0000256" key="2">
    <source>
        <dbReference type="ARBA" id="ARBA00022475"/>
    </source>
</evidence>
<protein>
    <recommendedName>
        <fullName evidence="6">Probable inorganic carbon transporter subunit DabA</fullName>
    </recommendedName>
</protein>
<proteinExistence type="inferred from homology"/>
<evidence type="ECO:0000256" key="3">
    <source>
        <dbReference type="ARBA" id="ARBA00022723"/>
    </source>
</evidence>
<evidence type="ECO:0000256" key="5">
    <source>
        <dbReference type="ARBA" id="ARBA00023136"/>
    </source>
</evidence>
<dbReference type="RefSeq" id="WP_153837127.1">
    <property type="nucleotide sequence ID" value="NZ_JBHUMW010000020.1"/>
</dbReference>
<dbReference type="InterPro" id="IPR018752">
    <property type="entry name" value="DabA"/>
</dbReference>
<dbReference type="PANTHER" id="PTHR38344:SF1">
    <property type="entry name" value="INORGANIC CARBON TRANSPORTER SUBUNIT DABA-RELATED"/>
    <property type="match status" value="1"/>
</dbReference>
<evidence type="ECO:0000256" key="4">
    <source>
        <dbReference type="ARBA" id="ARBA00022833"/>
    </source>
</evidence>
<name>A0A6N7R674_9BACI</name>
<feature type="binding site" evidence="6">
    <location>
        <position position="398"/>
    </location>
    <ligand>
        <name>Zn(2+)</name>
        <dbReference type="ChEBI" id="CHEBI:29105"/>
    </ligand>
</feature>
<dbReference type="EMBL" id="WJEE01000086">
    <property type="protein sequence ID" value="MRI68676.1"/>
    <property type="molecule type" value="Genomic_DNA"/>
</dbReference>
<evidence type="ECO:0000256" key="6">
    <source>
        <dbReference type="HAMAP-Rule" id="MF_01871"/>
    </source>
</evidence>
<sequence length="875" mass="99652">MDVSSVLTKENENNKDTNKNFQEIDINTIIESASRVIAPLWPISTFAARNPWMGLEKQSFDEVADWLKDTRDVDIYPSASMIRSAKSKGEIDEAFVKMGLQRWLDTHPFNIPRDVAERFCQAALKLDRLPSSLLSSHKLEKSVEEFSGLNLDSIKNSSIQPMSSFVKKQDGEKLIKILDNHVIKWCKVYLDEFQAGWTMPHREEGFYRAWRRLIQHDPALSKHQRQNLKDWPHEAPLALKEALSFMEIPTSEIQNYLEGHLLSLPGWAGMMLWRSQQTSHEQDLLTDYLAVRISLEWALIKPYLPLSNQRTESEVSLTTLLASWIHWGGLTLEDWLQMSATEQHEYLSFAYSFDDKLRRKIWLEGWEQTHTDQLSQKLIFKQRETKRKHSTLAQLAFCIDVRSEPFRRQLEKEGPFETIGIAGFFGLPIATSELGSKHSHASLPIILNPQHKIREYVDEEELDKYQQRKQAVNSLSNTFKTMKQNVLASLLLPELSGPWLSLQMVARSFVPRKANRFIRNLRESWIRKPNTKLSLDHEDNKEANLPVGFSEEEKLSYAHQALKLMGLTEKKFAPLVVICGHSSQSINNPYASSLECGACGGAAGGFNARALANLCNLPEVRRGLSAKGIEIPEDTIFVAAEHKTTIDELHWIYVPTLSEAAQEAFDRIEAIMPTVSRNANAERLAQLPGFQSKLKNPKAEAQRFADDWSEIRPEWGLARNASFIIGQRELTLDCDLEGRAFLHNYDWKQDESGDLLANIIAGPGTVSQWINLQYYASTVAPHYYGSGNKATQTVTAGLGVMQGNASDLLTGLPWQSVMQSDSEVYHSPVRLLIVIQAPSEYVERLLNNDSVFREKVENGWVRLSSIDPEGHWKNW</sequence>
<comment type="cofactor">
    <cofactor evidence="6">
        <name>Zn(2+)</name>
        <dbReference type="ChEBI" id="CHEBI:29105"/>
    </cofactor>
</comment>